<dbReference type="Proteomes" id="UP000282311">
    <property type="component" value="Unassembled WGS sequence"/>
</dbReference>
<protein>
    <recommendedName>
        <fullName evidence="1">Purine catabolism PurC-like domain-containing protein</fullName>
    </recommendedName>
</protein>
<proteinExistence type="predicted"/>
<gene>
    <name evidence="2" type="ORF">D7M11_15370</name>
</gene>
<name>A0A3B0CF67_9BACL</name>
<feature type="domain" description="Purine catabolism PurC-like" evidence="1">
    <location>
        <begin position="1"/>
        <end position="80"/>
    </location>
</feature>
<reference evidence="2 3" key="1">
    <citation type="journal article" date="2007" name="Int. J. Syst. Evol. Microbiol.">
        <title>Paenibacillus ginsengarvi sp. nov., isolated from soil from ginseng cultivation.</title>
        <authorList>
            <person name="Yoon M.H."/>
            <person name="Ten L.N."/>
            <person name="Im W.T."/>
        </authorList>
    </citation>
    <scope>NUCLEOTIDE SEQUENCE [LARGE SCALE GENOMIC DNA]</scope>
    <source>
        <strain evidence="2 3">KCTC 13059</strain>
    </source>
</reference>
<accession>A0A3B0CF67</accession>
<evidence type="ECO:0000313" key="2">
    <source>
        <dbReference type="EMBL" id="RKN83960.1"/>
    </source>
</evidence>
<dbReference type="InterPro" id="IPR012914">
    <property type="entry name" value="PucR_dom"/>
</dbReference>
<dbReference type="RefSeq" id="WP_120748124.1">
    <property type="nucleotide sequence ID" value="NZ_RBAH01000010.1"/>
</dbReference>
<dbReference type="Pfam" id="PF07905">
    <property type="entry name" value="PucR"/>
    <property type="match status" value="1"/>
</dbReference>
<sequence length="83" mass="9214">MPDVKGWLREGELILTTGYSVRHDPALLEDVIEQLAQANAAGLAIKPERFLTEIPKDVIAKSNDHHIPIIEIPANIPHIDSTR</sequence>
<evidence type="ECO:0000259" key="1">
    <source>
        <dbReference type="Pfam" id="PF07905"/>
    </source>
</evidence>
<keyword evidence="3" id="KW-1185">Reference proteome</keyword>
<dbReference type="AlphaFoldDB" id="A0A3B0CF67"/>
<evidence type="ECO:0000313" key="3">
    <source>
        <dbReference type="Proteomes" id="UP000282311"/>
    </source>
</evidence>
<organism evidence="2 3">
    <name type="scientific">Paenibacillus ginsengarvi</name>
    <dbReference type="NCBI Taxonomy" id="400777"/>
    <lineage>
        <taxon>Bacteria</taxon>
        <taxon>Bacillati</taxon>
        <taxon>Bacillota</taxon>
        <taxon>Bacilli</taxon>
        <taxon>Bacillales</taxon>
        <taxon>Paenibacillaceae</taxon>
        <taxon>Paenibacillus</taxon>
    </lineage>
</organism>
<comment type="caution">
    <text evidence="2">The sequence shown here is derived from an EMBL/GenBank/DDBJ whole genome shotgun (WGS) entry which is preliminary data.</text>
</comment>
<dbReference type="EMBL" id="RBAH01000010">
    <property type="protein sequence ID" value="RKN83960.1"/>
    <property type="molecule type" value="Genomic_DNA"/>
</dbReference>